<dbReference type="GO" id="GO:0043565">
    <property type="term" value="F:sequence-specific DNA binding"/>
    <property type="evidence" value="ECO:0007669"/>
    <property type="project" value="TreeGrafter"/>
</dbReference>
<dbReference type="Gene3D" id="1.10.10.10">
    <property type="entry name" value="Winged helix-like DNA-binding domain superfamily/Winged helix DNA-binding domain"/>
    <property type="match status" value="2"/>
</dbReference>
<reference evidence="1" key="2">
    <citation type="journal article" date="2014" name="ISME J.">
        <title>Microbial stratification in low pH oxic and suboxic macroscopic growths along an acid mine drainage.</title>
        <authorList>
            <person name="Mendez-Garcia C."/>
            <person name="Mesa V."/>
            <person name="Sprenger R.R."/>
            <person name="Richter M."/>
            <person name="Diez M.S."/>
            <person name="Solano J."/>
            <person name="Bargiela R."/>
            <person name="Golyshina O.V."/>
            <person name="Manteca A."/>
            <person name="Ramos J.L."/>
            <person name="Gallego J.R."/>
            <person name="Llorente I."/>
            <person name="Martins Dos Santos V.A."/>
            <person name="Jensen O.N."/>
            <person name="Pelaez A.I."/>
            <person name="Sanchez J."/>
            <person name="Ferrer M."/>
        </authorList>
    </citation>
    <scope>NUCLEOTIDE SEQUENCE</scope>
</reference>
<dbReference type="InterPro" id="IPR036390">
    <property type="entry name" value="WH_DNA-bd_sf"/>
</dbReference>
<protein>
    <submittedName>
        <fullName evidence="1">Transcriptional regulator, AsnC family</fullName>
    </submittedName>
</protein>
<reference evidence="1" key="1">
    <citation type="submission" date="2013-08" db="EMBL/GenBank/DDBJ databases">
        <authorList>
            <person name="Mendez C."/>
            <person name="Richter M."/>
            <person name="Ferrer M."/>
            <person name="Sanchez J."/>
        </authorList>
    </citation>
    <scope>NUCLEOTIDE SEQUENCE</scope>
</reference>
<comment type="caution">
    <text evidence="1">The sequence shown here is derived from an EMBL/GenBank/DDBJ whole genome shotgun (WGS) entry which is preliminary data.</text>
</comment>
<dbReference type="GO" id="GO:0043200">
    <property type="term" value="P:response to amino acid"/>
    <property type="evidence" value="ECO:0007669"/>
    <property type="project" value="TreeGrafter"/>
</dbReference>
<dbReference type="AlphaFoldDB" id="T0ZUG7"/>
<dbReference type="EMBL" id="AUZZ01005792">
    <property type="protein sequence ID" value="EQD48247.1"/>
    <property type="molecule type" value="Genomic_DNA"/>
</dbReference>
<dbReference type="GO" id="GO:0005829">
    <property type="term" value="C:cytosol"/>
    <property type="evidence" value="ECO:0007669"/>
    <property type="project" value="TreeGrafter"/>
</dbReference>
<evidence type="ECO:0000313" key="1">
    <source>
        <dbReference type="EMBL" id="EQD48247.1"/>
    </source>
</evidence>
<organism evidence="1">
    <name type="scientific">mine drainage metagenome</name>
    <dbReference type="NCBI Taxonomy" id="410659"/>
    <lineage>
        <taxon>unclassified sequences</taxon>
        <taxon>metagenomes</taxon>
        <taxon>ecological metagenomes</taxon>
    </lineage>
</organism>
<dbReference type="PANTHER" id="PTHR30154:SF34">
    <property type="entry name" value="TRANSCRIPTIONAL REGULATOR AZLB"/>
    <property type="match status" value="1"/>
</dbReference>
<gene>
    <name evidence="1" type="ORF">B2A_08047</name>
</gene>
<accession>T0ZUG7</accession>
<dbReference type="SMART" id="SM00344">
    <property type="entry name" value="HTH_ASNC"/>
    <property type="match status" value="1"/>
</dbReference>
<dbReference type="Pfam" id="PF13412">
    <property type="entry name" value="HTH_24"/>
    <property type="match status" value="1"/>
</dbReference>
<dbReference type="PANTHER" id="PTHR30154">
    <property type="entry name" value="LEUCINE-RESPONSIVE REGULATORY PROTEIN"/>
    <property type="match status" value="1"/>
</dbReference>
<name>T0ZUG7_9ZZZZ</name>
<sequence>MRYRSKALPEPVAETLERMNRNRERKITVGMVKGRYYTFDTKTVYSEEKGRNITVTLYLGKIESDGKFIPARHKKGLTNVNTVTELINEMKKSPIDEFLHPSKIDNDILEMLSADGRVATSKIAEETRLSSSAIAYRIKRLEKKYGIRYTLEFGPRPFNFFRFVVFVRFLHHVPQVKDMQELLEREPTIQFAALVKGKYDLFMYIMAENTHDLEGKVYNIRTNRVFSAYKSFWSVSYVTYAYGYVPLRKEFIELLKDKVWHRTKETPRRKPDWILERDYLILKELNENGRESFADMDNKLGLKSGASDYTYYKLVNDKVIYRVTINMLSLPMKYTLLMRCPQVNISSFDVHRDEYRSHVIERTDTPTNRYILIGDIGAPYGLLHIKPIYNERMEDAVDELKRYTREDRVETHVITDVLVGSLGFRKIPKEITYQYKALVKRQQQDNKESDN</sequence>
<dbReference type="InterPro" id="IPR036388">
    <property type="entry name" value="WH-like_DNA-bd_sf"/>
</dbReference>
<dbReference type="SUPFAM" id="SSF46785">
    <property type="entry name" value="Winged helix' DNA-binding domain"/>
    <property type="match status" value="1"/>
</dbReference>
<dbReference type="InterPro" id="IPR019888">
    <property type="entry name" value="Tscrpt_reg_AsnC-like"/>
</dbReference>
<proteinExistence type="predicted"/>